<evidence type="ECO:0000313" key="1">
    <source>
        <dbReference type="EMBL" id="KAJ0090168.1"/>
    </source>
</evidence>
<dbReference type="EMBL" id="CM047904">
    <property type="protein sequence ID" value="KAJ0090168.1"/>
    <property type="molecule type" value="Genomic_DNA"/>
</dbReference>
<proteinExistence type="predicted"/>
<evidence type="ECO:0000313" key="2">
    <source>
        <dbReference type="Proteomes" id="UP001164250"/>
    </source>
</evidence>
<gene>
    <name evidence="1" type="ORF">Patl1_12846</name>
</gene>
<accession>A0ACC1AU23</accession>
<protein>
    <submittedName>
        <fullName evidence="1">Uncharacterized protein</fullName>
    </submittedName>
</protein>
<name>A0ACC1AU23_9ROSI</name>
<organism evidence="1 2">
    <name type="scientific">Pistacia atlantica</name>
    <dbReference type="NCBI Taxonomy" id="434234"/>
    <lineage>
        <taxon>Eukaryota</taxon>
        <taxon>Viridiplantae</taxon>
        <taxon>Streptophyta</taxon>
        <taxon>Embryophyta</taxon>
        <taxon>Tracheophyta</taxon>
        <taxon>Spermatophyta</taxon>
        <taxon>Magnoliopsida</taxon>
        <taxon>eudicotyledons</taxon>
        <taxon>Gunneridae</taxon>
        <taxon>Pentapetalae</taxon>
        <taxon>rosids</taxon>
        <taxon>malvids</taxon>
        <taxon>Sapindales</taxon>
        <taxon>Anacardiaceae</taxon>
        <taxon>Pistacia</taxon>
    </lineage>
</organism>
<reference evidence="2" key="1">
    <citation type="journal article" date="2023" name="G3 (Bethesda)">
        <title>Genome assembly and association tests identify interacting loci associated with vigor, precocity, and sex in interspecific pistachio rootstocks.</title>
        <authorList>
            <person name="Palmer W."/>
            <person name="Jacygrad E."/>
            <person name="Sagayaradj S."/>
            <person name="Cavanaugh K."/>
            <person name="Han R."/>
            <person name="Bertier L."/>
            <person name="Beede B."/>
            <person name="Kafkas S."/>
            <person name="Golino D."/>
            <person name="Preece J."/>
            <person name="Michelmore R."/>
        </authorList>
    </citation>
    <scope>NUCLEOTIDE SEQUENCE [LARGE SCALE GENOMIC DNA]</scope>
</reference>
<comment type="caution">
    <text evidence="1">The sequence shown here is derived from an EMBL/GenBank/DDBJ whole genome shotgun (WGS) entry which is preliminary data.</text>
</comment>
<keyword evidence="2" id="KW-1185">Reference proteome</keyword>
<sequence>MTNELQVFRMVKLYGRDHIGLSVYYGADSVSFCCASAHSSIGLSRKCHPSYTRYEDAILMVVRNPTIKLWRELARITWFSSQRRLGAELKVEVGTSMGHFQYISFGPGTSRNQVIMQILLLSHSWRLQSFSVLLCSFCLEVNRSACFDESFSWSNADWSCSTLDVVVADFFGLQQYRRKQQCHGVFAWLVQATRCVLSFRIFAKCFIRAGALGFLPTSAA</sequence>
<dbReference type="Proteomes" id="UP001164250">
    <property type="component" value="Chromosome 8"/>
</dbReference>